<dbReference type="OrthoDB" id="273000at2"/>
<dbReference type="RefSeq" id="WP_146412370.1">
    <property type="nucleotide sequence ID" value="NZ_SJPZ01000001.1"/>
</dbReference>
<dbReference type="EMBL" id="SJPZ01000001">
    <property type="protein sequence ID" value="TWU65916.1"/>
    <property type="molecule type" value="Genomic_DNA"/>
</dbReference>
<dbReference type="SUPFAM" id="SSF50998">
    <property type="entry name" value="Quinoprotein alcohol dehydrogenase-like"/>
    <property type="match status" value="1"/>
</dbReference>
<evidence type="ECO:0000259" key="3">
    <source>
        <dbReference type="Pfam" id="PF13360"/>
    </source>
</evidence>
<comment type="caution">
    <text evidence="4">The sequence shown here is derived from an EMBL/GenBank/DDBJ whole genome shotgun (WGS) entry which is preliminary data.</text>
</comment>
<dbReference type="InterPro" id="IPR015943">
    <property type="entry name" value="WD40/YVTN_repeat-like_dom_sf"/>
</dbReference>
<feature type="chain" id="PRO_5022712902" evidence="2">
    <location>
        <begin position="27"/>
        <end position="542"/>
    </location>
</feature>
<dbReference type="Gene3D" id="2.130.10.10">
    <property type="entry name" value="YVTN repeat-like/Quinoprotein amine dehydrogenase"/>
    <property type="match status" value="1"/>
</dbReference>
<dbReference type="Pfam" id="PF13360">
    <property type="entry name" value="PQQ_2"/>
    <property type="match status" value="1"/>
</dbReference>
<gene>
    <name evidence="4" type="primary">afsK_1</name>
    <name evidence="4" type="ORF">V7x_14700</name>
</gene>
<feature type="compositionally biased region" description="Acidic residues" evidence="1">
    <location>
        <begin position="486"/>
        <end position="497"/>
    </location>
</feature>
<evidence type="ECO:0000313" key="4">
    <source>
        <dbReference type="EMBL" id="TWU65916.1"/>
    </source>
</evidence>
<dbReference type="AlphaFoldDB" id="A0A5C6FU81"/>
<dbReference type="GO" id="GO:0004674">
    <property type="term" value="F:protein serine/threonine kinase activity"/>
    <property type="evidence" value="ECO:0007669"/>
    <property type="project" value="UniProtKB-EC"/>
</dbReference>
<dbReference type="InterPro" id="IPR018391">
    <property type="entry name" value="PQQ_b-propeller_rpt"/>
</dbReference>
<dbReference type="EC" id="2.7.11.1" evidence="4"/>
<dbReference type="InterPro" id="IPR011047">
    <property type="entry name" value="Quinoprotein_ADH-like_sf"/>
</dbReference>
<dbReference type="PANTHER" id="PTHR34512">
    <property type="entry name" value="CELL SURFACE PROTEIN"/>
    <property type="match status" value="1"/>
</dbReference>
<feature type="region of interest" description="Disordered" evidence="1">
    <location>
        <begin position="469"/>
        <end position="542"/>
    </location>
</feature>
<evidence type="ECO:0000256" key="1">
    <source>
        <dbReference type="SAM" id="MobiDB-lite"/>
    </source>
</evidence>
<dbReference type="SUPFAM" id="SSF50969">
    <property type="entry name" value="YVTN repeat-like/Quinoprotein amine dehydrogenase"/>
    <property type="match status" value="1"/>
</dbReference>
<organism evidence="4 5">
    <name type="scientific">Crateriforma conspicua</name>
    <dbReference type="NCBI Taxonomy" id="2527996"/>
    <lineage>
        <taxon>Bacteria</taxon>
        <taxon>Pseudomonadati</taxon>
        <taxon>Planctomycetota</taxon>
        <taxon>Planctomycetia</taxon>
        <taxon>Planctomycetales</taxon>
        <taxon>Planctomycetaceae</taxon>
        <taxon>Crateriforma</taxon>
    </lineage>
</organism>
<feature type="compositionally biased region" description="Low complexity" evidence="1">
    <location>
        <begin position="86"/>
        <end position="101"/>
    </location>
</feature>
<protein>
    <submittedName>
        <fullName evidence="4">Serine/threonine-protein kinase AfsK</fullName>
        <ecNumber evidence="4">2.7.11.1</ecNumber>
    </submittedName>
</protein>
<keyword evidence="4" id="KW-0418">Kinase</keyword>
<reference evidence="4 5" key="1">
    <citation type="submission" date="2019-02" db="EMBL/GenBank/DDBJ databases">
        <title>Deep-cultivation of Planctomycetes and their phenomic and genomic characterization uncovers novel biology.</title>
        <authorList>
            <person name="Wiegand S."/>
            <person name="Jogler M."/>
            <person name="Boedeker C."/>
            <person name="Pinto D."/>
            <person name="Vollmers J."/>
            <person name="Rivas-Marin E."/>
            <person name="Kohn T."/>
            <person name="Peeters S.H."/>
            <person name="Heuer A."/>
            <person name="Rast P."/>
            <person name="Oberbeckmann S."/>
            <person name="Bunk B."/>
            <person name="Jeske O."/>
            <person name="Meyerdierks A."/>
            <person name="Storesund J.E."/>
            <person name="Kallscheuer N."/>
            <person name="Luecker S."/>
            <person name="Lage O.M."/>
            <person name="Pohl T."/>
            <person name="Merkel B.J."/>
            <person name="Hornburger P."/>
            <person name="Mueller R.-W."/>
            <person name="Bruemmer F."/>
            <person name="Labrenz M."/>
            <person name="Spormann A.M."/>
            <person name="Op Den Camp H."/>
            <person name="Overmann J."/>
            <person name="Amann R."/>
            <person name="Jetten M.S.M."/>
            <person name="Mascher T."/>
            <person name="Medema M.H."/>
            <person name="Devos D.P."/>
            <person name="Kaster A.-K."/>
            <person name="Ovreas L."/>
            <person name="Rohde M."/>
            <person name="Galperin M.Y."/>
            <person name="Jogler C."/>
        </authorList>
    </citation>
    <scope>NUCLEOTIDE SEQUENCE [LARGE SCALE GENOMIC DNA]</scope>
    <source>
        <strain evidence="4 5">V7</strain>
    </source>
</reference>
<feature type="domain" description="Pyrrolo-quinoline quinone repeat" evidence="3">
    <location>
        <begin position="324"/>
        <end position="430"/>
    </location>
</feature>
<accession>A0A5C6FU81</accession>
<sequence precursor="true">MSLQRGLLVLAGWSVLAAFAGLSASADNLMPPDTASSYGLVQVYQHQLSVALGVDSVVDQKLHVSRTDTRQYVELVQVDGDEATPAGDEAVADDGGAAADGEATDDAGKPSGKVVARFATDQTNFSNHLTGIEEATRQAKNQQRRLRRFGIETELRTVDVPLVRLITLTDRGQLEVLDAESGQTLWREDVGDPGRQYYSIGCSDKYVAVINGSHLFVLSIENGALVKQAELERPPLFGPAIAGELAIVPGLLGSIEGVYVTDVKRDDFVLMASGPPAAPMTGAIETDKIAIPTETGFVFVVHTDGRPGADFRLATSGKVVAPLAVGTGERFFFATTAGQVYGMQATKNGRVLWTVPLGEPVNEQVLLDGDRVFVCTAYGNVFALDASSGELLWDAPAPGAREILGVTAGHVYALRNAGGTSVIDANNGKVVRNLYGLQPAGAVHNSLTDRLYLVSRRGTLQCLRPEISELPELKQMPPVETKPEESETAESESESETAETPVTGNPFGGAVDDDPFGGMGEDPFGDAGGDNPFGGFDDDNPF</sequence>
<dbReference type="Proteomes" id="UP000316476">
    <property type="component" value="Unassembled WGS sequence"/>
</dbReference>
<feature type="signal peptide" evidence="2">
    <location>
        <begin position="1"/>
        <end position="26"/>
    </location>
</feature>
<dbReference type="SMART" id="SM00564">
    <property type="entry name" value="PQQ"/>
    <property type="match status" value="3"/>
</dbReference>
<evidence type="ECO:0000313" key="5">
    <source>
        <dbReference type="Proteomes" id="UP000316476"/>
    </source>
</evidence>
<feature type="region of interest" description="Disordered" evidence="1">
    <location>
        <begin position="83"/>
        <end position="111"/>
    </location>
</feature>
<keyword evidence="4" id="KW-0808">Transferase</keyword>
<dbReference type="InterPro" id="IPR011044">
    <property type="entry name" value="Quino_amine_DH_bsu"/>
</dbReference>
<keyword evidence="2" id="KW-0732">Signal</keyword>
<evidence type="ECO:0000256" key="2">
    <source>
        <dbReference type="SAM" id="SignalP"/>
    </source>
</evidence>
<name>A0A5C6FU81_9PLAN</name>
<dbReference type="PANTHER" id="PTHR34512:SF30">
    <property type="entry name" value="OUTER MEMBRANE PROTEIN ASSEMBLY FACTOR BAMB"/>
    <property type="match status" value="1"/>
</dbReference>
<dbReference type="InterPro" id="IPR002372">
    <property type="entry name" value="PQQ_rpt_dom"/>
</dbReference>
<proteinExistence type="predicted"/>